<dbReference type="Proteomes" id="UP000288805">
    <property type="component" value="Unassembled WGS sequence"/>
</dbReference>
<evidence type="ECO:0000313" key="2">
    <source>
        <dbReference type="EMBL" id="RVX00882.1"/>
    </source>
</evidence>
<dbReference type="Pfam" id="PF17919">
    <property type="entry name" value="RT_RNaseH_2"/>
    <property type="match status" value="1"/>
</dbReference>
<accession>A0A438IVV8</accession>
<organism evidence="2 3">
    <name type="scientific">Vitis vinifera</name>
    <name type="common">Grape</name>
    <dbReference type="NCBI Taxonomy" id="29760"/>
    <lineage>
        <taxon>Eukaryota</taxon>
        <taxon>Viridiplantae</taxon>
        <taxon>Streptophyta</taxon>
        <taxon>Embryophyta</taxon>
        <taxon>Tracheophyta</taxon>
        <taxon>Spermatophyta</taxon>
        <taxon>Magnoliopsida</taxon>
        <taxon>eudicotyledons</taxon>
        <taxon>Gunneridae</taxon>
        <taxon>Pentapetalae</taxon>
        <taxon>rosids</taxon>
        <taxon>Vitales</taxon>
        <taxon>Vitaceae</taxon>
        <taxon>Viteae</taxon>
        <taxon>Vitis</taxon>
    </lineage>
</organism>
<dbReference type="Gene3D" id="1.10.340.70">
    <property type="match status" value="1"/>
</dbReference>
<gene>
    <name evidence="2" type="ORF">CK203_026432</name>
</gene>
<dbReference type="EMBL" id="QGNW01000079">
    <property type="protein sequence ID" value="RVX00882.1"/>
    <property type="molecule type" value="Genomic_DNA"/>
</dbReference>
<dbReference type="InterPro" id="IPR043502">
    <property type="entry name" value="DNA/RNA_pol_sf"/>
</dbReference>
<evidence type="ECO:0000313" key="3">
    <source>
        <dbReference type="Proteomes" id="UP000288805"/>
    </source>
</evidence>
<dbReference type="SUPFAM" id="SSF56672">
    <property type="entry name" value="DNA/RNA polymerases"/>
    <property type="match status" value="1"/>
</dbReference>
<dbReference type="InterPro" id="IPR041577">
    <property type="entry name" value="RT_RNaseH_2"/>
</dbReference>
<dbReference type="PANTHER" id="PTHR48475:SF1">
    <property type="entry name" value="RNASE H TYPE-1 DOMAIN-CONTAINING PROTEIN"/>
    <property type="match status" value="1"/>
</dbReference>
<protein>
    <recommendedName>
        <fullName evidence="1">Reverse transcriptase/retrotransposon-derived protein RNase H-like domain-containing protein</fullName>
    </recommendedName>
</protein>
<proteinExistence type="predicted"/>
<name>A0A438IVV8_VITVI</name>
<dbReference type="PANTHER" id="PTHR48475">
    <property type="entry name" value="RIBONUCLEASE H"/>
    <property type="match status" value="1"/>
</dbReference>
<evidence type="ECO:0000259" key="1">
    <source>
        <dbReference type="Pfam" id="PF17919"/>
    </source>
</evidence>
<dbReference type="AlphaFoldDB" id="A0A438IVV8"/>
<reference evidence="2 3" key="1">
    <citation type="journal article" date="2018" name="PLoS Genet.">
        <title>Population sequencing reveals clonal diversity and ancestral inbreeding in the grapevine cultivar Chardonnay.</title>
        <authorList>
            <person name="Roach M.J."/>
            <person name="Johnson D.L."/>
            <person name="Bohlmann J."/>
            <person name="van Vuuren H.J."/>
            <person name="Jones S.J."/>
            <person name="Pretorius I.S."/>
            <person name="Schmidt S.A."/>
            <person name="Borneman A.R."/>
        </authorList>
    </citation>
    <scope>NUCLEOTIDE SEQUENCE [LARGE SCALE GENOMIC DNA]</scope>
    <source>
        <strain evidence="3">cv. Chardonnay</strain>
        <tissue evidence="2">Leaf</tissue>
    </source>
</reference>
<comment type="caution">
    <text evidence="2">The sequence shown here is derived from an EMBL/GenBank/DDBJ whole genome shotgun (WGS) entry which is preliminary data.</text>
</comment>
<sequence>MPHRSSSSFGVFHIPFHRQAEMFFPHAQGASMFSWTDECRQAFEAVKCYLTELPILSNPKSSEQLYMYLAVFDYVVSVVLFRNIQDKEQRPVYYVSIAMIDAETRYSRMEQTTLVLKNATQKLRLYFQAHQYEANDERMACYLAMVESCLEKLDEWVIRWVPREENGKEYTLAEIVATLPIKEMVMLPVYLKATPSIIPERGTRNEKQVHKLRKQATHFTLINDQLYRRSFGGPYLKCLNEAKAKYVMAKLHEGLCGNYLDGWTLAHCTYMQGYYCPTMKQDAENYVKRMDIIGPFPIVATQKKLLLIVIDYFNKWVEAKVYVSIKGKDVSKFI</sequence>
<feature type="domain" description="Reverse transcriptase/retrotransposon-derived protein RNase H-like" evidence="1">
    <location>
        <begin position="35"/>
        <end position="131"/>
    </location>
</feature>